<feature type="domain" description="CzcB-like barrel-sandwich hybrid" evidence="4">
    <location>
        <begin position="76"/>
        <end position="206"/>
    </location>
</feature>
<dbReference type="InterPro" id="IPR058792">
    <property type="entry name" value="Beta-barrel_RND_2"/>
</dbReference>
<dbReference type="GO" id="GO:1990281">
    <property type="term" value="C:efflux pump complex"/>
    <property type="evidence" value="ECO:0007669"/>
    <property type="project" value="TreeGrafter"/>
</dbReference>
<dbReference type="Gene3D" id="2.40.420.20">
    <property type="match status" value="1"/>
</dbReference>
<feature type="coiled-coil region" evidence="2">
    <location>
        <begin position="107"/>
        <end position="170"/>
    </location>
</feature>
<feature type="domain" description="CusB-like beta-barrel" evidence="3">
    <location>
        <begin position="227"/>
        <end position="298"/>
    </location>
</feature>
<keyword evidence="2" id="KW-0175">Coiled coil</keyword>
<dbReference type="SUPFAM" id="SSF111369">
    <property type="entry name" value="HlyD-like secretion proteins"/>
    <property type="match status" value="1"/>
</dbReference>
<dbReference type="InterPro" id="IPR006143">
    <property type="entry name" value="RND_pump_MFP"/>
</dbReference>
<dbReference type="Gene3D" id="2.40.30.170">
    <property type="match status" value="1"/>
</dbReference>
<dbReference type="Proteomes" id="UP000271925">
    <property type="component" value="Unassembled WGS sequence"/>
</dbReference>
<dbReference type="InterPro" id="IPR058647">
    <property type="entry name" value="BSH_CzcB-like"/>
</dbReference>
<gene>
    <name evidence="5" type="ORF">EHT25_04360</name>
</gene>
<comment type="caution">
    <text evidence="5">The sequence shown here is derived from an EMBL/GenBank/DDBJ whole genome shotgun (WGS) entry which is preliminary data.</text>
</comment>
<evidence type="ECO:0000259" key="3">
    <source>
        <dbReference type="Pfam" id="PF25954"/>
    </source>
</evidence>
<dbReference type="GO" id="GO:0015562">
    <property type="term" value="F:efflux transmembrane transporter activity"/>
    <property type="evidence" value="ECO:0007669"/>
    <property type="project" value="TreeGrafter"/>
</dbReference>
<evidence type="ECO:0000313" key="5">
    <source>
        <dbReference type="EMBL" id="RRB07023.1"/>
    </source>
</evidence>
<dbReference type="RefSeq" id="WP_124871184.1">
    <property type="nucleotide sequence ID" value="NZ_RQJO01000007.1"/>
</dbReference>
<dbReference type="EMBL" id="RQJO01000007">
    <property type="protein sequence ID" value="RRB07023.1"/>
    <property type="molecule type" value="Genomic_DNA"/>
</dbReference>
<dbReference type="Gene3D" id="2.40.50.100">
    <property type="match status" value="1"/>
</dbReference>
<dbReference type="AlphaFoldDB" id="A0A3P1C1T3"/>
<evidence type="ECO:0000313" key="6">
    <source>
        <dbReference type="Proteomes" id="UP000271925"/>
    </source>
</evidence>
<dbReference type="NCBIfam" id="TIGR01730">
    <property type="entry name" value="RND_mfp"/>
    <property type="match status" value="1"/>
</dbReference>
<proteinExistence type="inferred from homology"/>
<dbReference type="PANTHER" id="PTHR30469:SF37">
    <property type="entry name" value="RAGD PROTEIN"/>
    <property type="match status" value="1"/>
</dbReference>
<protein>
    <submittedName>
        <fullName evidence="5">Efflux RND transporter periplasmic adaptor subunit</fullName>
    </submittedName>
</protein>
<evidence type="ECO:0000256" key="1">
    <source>
        <dbReference type="ARBA" id="ARBA00009477"/>
    </source>
</evidence>
<accession>A0A3P1C1T3</accession>
<evidence type="ECO:0000256" key="2">
    <source>
        <dbReference type="SAM" id="Coils"/>
    </source>
</evidence>
<dbReference type="Pfam" id="PF25973">
    <property type="entry name" value="BSH_CzcB"/>
    <property type="match status" value="1"/>
</dbReference>
<dbReference type="PANTHER" id="PTHR30469">
    <property type="entry name" value="MULTIDRUG RESISTANCE PROTEIN MDTA"/>
    <property type="match status" value="1"/>
</dbReference>
<keyword evidence="6" id="KW-1185">Reference proteome</keyword>
<sequence length="380" mass="41220">MNRLINRLGYPLLTVLTGFLVANSLTGCHSTEGKAEKEKVAAAEAPEPVEVFALQKGKLSSSLQIPGELLAFRDVDMYAKISGFVKSIHADVGSEVQEGQLLALAEAPELNAQLASAESKLKAQEALYIASKANYDRYVDAAKTPGTVAASMIEQTLAKKESDFAQLEAAKSAYREVADMRKYLEIRAPFSGIISLRNVSTGAYIGPSGKGSELPLFVLTEQKRLRLVVSVPEAYTGYVDLNDEVSFTVKAFPNKKFTGKVKRLAGALDKRLRSERTEVDVINSDRKLLPGMIAEVTIPLPTKNTTFIVPKTAIINSSVGVFIVKVINQKAEWVPIQKGLEEGDQVEVFGEVKEGDQIMTTATEEVRNGSPVPSSKLVSK</sequence>
<dbReference type="OrthoDB" id="9806939at2"/>
<dbReference type="FunFam" id="2.40.30.170:FF:000010">
    <property type="entry name" value="Efflux RND transporter periplasmic adaptor subunit"/>
    <property type="match status" value="1"/>
</dbReference>
<organism evidence="5 6">
    <name type="scientific">Larkinella rosea</name>
    <dbReference type="NCBI Taxonomy" id="2025312"/>
    <lineage>
        <taxon>Bacteria</taxon>
        <taxon>Pseudomonadati</taxon>
        <taxon>Bacteroidota</taxon>
        <taxon>Cytophagia</taxon>
        <taxon>Cytophagales</taxon>
        <taxon>Spirosomataceae</taxon>
        <taxon>Larkinella</taxon>
    </lineage>
</organism>
<evidence type="ECO:0000259" key="4">
    <source>
        <dbReference type="Pfam" id="PF25973"/>
    </source>
</evidence>
<dbReference type="Gene3D" id="1.10.287.470">
    <property type="entry name" value="Helix hairpin bin"/>
    <property type="match status" value="1"/>
</dbReference>
<reference evidence="5 6" key="1">
    <citation type="submission" date="2018-11" db="EMBL/GenBank/DDBJ databases">
        <authorList>
            <person name="Zhou Z."/>
            <person name="Wang G."/>
        </authorList>
    </citation>
    <scope>NUCLEOTIDE SEQUENCE [LARGE SCALE GENOMIC DNA]</scope>
    <source>
        <strain evidence="5 6">KCTC52004</strain>
    </source>
</reference>
<dbReference type="Pfam" id="PF25954">
    <property type="entry name" value="Beta-barrel_RND_2"/>
    <property type="match status" value="1"/>
</dbReference>
<comment type="similarity">
    <text evidence="1">Belongs to the membrane fusion protein (MFP) (TC 8.A.1) family.</text>
</comment>
<name>A0A3P1C1T3_9BACT</name>
<dbReference type="PROSITE" id="PS51257">
    <property type="entry name" value="PROKAR_LIPOPROTEIN"/>
    <property type="match status" value="1"/>
</dbReference>